<protein>
    <submittedName>
        <fullName evidence="3">Disulfide bond formation protein DsbA</fullName>
    </submittedName>
</protein>
<comment type="caution">
    <text evidence="3">The sequence shown here is derived from an EMBL/GenBank/DDBJ whole genome shotgun (WGS) entry which is preliminary data.</text>
</comment>
<feature type="transmembrane region" description="Helical" evidence="2">
    <location>
        <begin position="40"/>
        <end position="61"/>
    </location>
</feature>
<keyword evidence="2" id="KW-1133">Transmembrane helix</keyword>
<dbReference type="EMBL" id="JACLYU010000005">
    <property type="protein sequence ID" value="MBM6699578.1"/>
    <property type="molecule type" value="Genomic_DNA"/>
</dbReference>
<dbReference type="InterPro" id="IPR036249">
    <property type="entry name" value="Thioredoxin-like_sf"/>
</dbReference>
<dbReference type="RefSeq" id="WP_204468427.1">
    <property type="nucleotide sequence ID" value="NZ_JACLYU010000005.1"/>
</dbReference>
<name>A0A938WYX2_9BIFI</name>
<accession>A0A938WYX2</accession>
<dbReference type="Gene3D" id="3.40.30.10">
    <property type="entry name" value="Glutaredoxin"/>
    <property type="match status" value="1"/>
</dbReference>
<sequence length="330" mass="35439">MAQKNNTDRRMTRAQRKAAEQAAAQAAAEQAAKERRQQTIVGAIVAVVVVALIAVAGIAVYRSTHSEAAQATKAAKELTVDQAKQKVQKAPVKPARADDQGGILISKDGYGTKAPGAPTVSVYMDFICPGCGNLNRQLDPTLIAMMDAGQLNLDLHIMSFGDANGWSTDEYSNRSANSALYIADHDDDPDHLLAYISNLFAEDFQPEEGPSYVPTSNDMLKEQALKAGVPASVADKAFTREYDDWLSAINTYTPKRSDLWNVSGRYEGSMTTPTVQINGHFWDLNQLSVADMDLKTGFLTSVGLKEDQVGKAGQMPSIGAKGKPISVTGA</sequence>
<evidence type="ECO:0000313" key="3">
    <source>
        <dbReference type="EMBL" id="MBM6699578.1"/>
    </source>
</evidence>
<keyword evidence="2" id="KW-0472">Membrane</keyword>
<reference evidence="3" key="1">
    <citation type="submission" date="2020-08" db="EMBL/GenBank/DDBJ databases">
        <authorList>
            <person name="Cejkova D."/>
            <person name="Kubasova T."/>
            <person name="Jahodarova E."/>
            <person name="Rychlik I."/>
        </authorList>
    </citation>
    <scope>NUCLEOTIDE SEQUENCE</scope>
    <source>
        <strain evidence="3">An836</strain>
    </source>
</reference>
<dbReference type="Proteomes" id="UP000718821">
    <property type="component" value="Unassembled WGS sequence"/>
</dbReference>
<feature type="compositionally biased region" description="Basic and acidic residues" evidence="1">
    <location>
        <begin position="1"/>
        <end position="11"/>
    </location>
</feature>
<evidence type="ECO:0000256" key="2">
    <source>
        <dbReference type="SAM" id="Phobius"/>
    </source>
</evidence>
<keyword evidence="2" id="KW-0812">Transmembrane</keyword>
<gene>
    <name evidence="3" type="ORF">H7U32_04460</name>
</gene>
<evidence type="ECO:0000256" key="1">
    <source>
        <dbReference type="SAM" id="MobiDB-lite"/>
    </source>
</evidence>
<dbReference type="SUPFAM" id="SSF52833">
    <property type="entry name" value="Thioredoxin-like"/>
    <property type="match status" value="1"/>
</dbReference>
<organism evidence="3 4">
    <name type="scientific">Bifidobacterium pullorum subsp. saeculare</name>
    <dbReference type="NCBI Taxonomy" id="78257"/>
    <lineage>
        <taxon>Bacteria</taxon>
        <taxon>Bacillati</taxon>
        <taxon>Actinomycetota</taxon>
        <taxon>Actinomycetes</taxon>
        <taxon>Bifidobacteriales</taxon>
        <taxon>Bifidobacteriaceae</taxon>
        <taxon>Bifidobacterium</taxon>
    </lineage>
</organism>
<evidence type="ECO:0000313" key="4">
    <source>
        <dbReference type="Proteomes" id="UP000718821"/>
    </source>
</evidence>
<proteinExistence type="predicted"/>
<reference evidence="3" key="2">
    <citation type="journal article" date="2021" name="Sci. Rep.">
        <title>The distribution of antibiotic resistance genes in chicken gut microbiota commensals.</title>
        <authorList>
            <person name="Juricova H."/>
            <person name="Matiasovicova J."/>
            <person name="Kubasova T."/>
            <person name="Cejkova D."/>
            <person name="Rychlik I."/>
        </authorList>
    </citation>
    <scope>NUCLEOTIDE SEQUENCE</scope>
    <source>
        <strain evidence="3">An836</strain>
    </source>
</reference>
<feature type="region of interest" description="Disordered" evidence="1">
    <location>
        <begin position="1"/>
        <end position="21"/>
    </location>
</feature>
<keyword evidence="4" id="KW-1185">Reference proteome</keyword>
<dbReference type="AlphaFoldDB" id="A0A938WYX2"/>